<evidence type="ECO:0000256" key="6">
    <source>
        <dbReference type="ARBA" id="ARBA00023163"/>
    </source>
</evidence>
<gene>
    <name evidence="10" type="ORF">VKT23_005463</name>
</gene>
<dbReference type="PANTHER" id="PTHR31313">
    <property type="entry name" value="TY1 ENHANCER ACTIVATOR"/>
    <property type="match status" value="1"/>
</dbReference>
<proteinExistence type="predicted"/>
<keyword evidence="6" id="KW-0804">Transcription</keyword>
<feature type="region of interest" description="Disordered" evidence="8">
    <location>
        <begin position="1"/>
        <end position="28"/>
    </location>
</feature>
<organism evidence="10 11">
    <name type="scientific">Marasmiellus scandens</name>
    <dbReference type="NCBI Taxonomy" id="2682957"/>
    <lineage>
        <taxon>Eukaryota</taxon>
        <taxon>Fungi</taxon>
        <taxon>Dikarya</taxon>
        <taxon>Basidiomycota</taxon>
        <taxon>Agaricomycotina</taxon>
        <taxon>Agaricomycetes</taxon>
        <taxon>Agaricomycetidae</taxon>
        <taxon>Agaricales</taxon>
        <taxon>Marasmiineae</taxon>
        <taxon>Omphalotaceae</taxon>
        <taxon>Marasmiellus</taxon>
    </lineage>
</organism>
<dbReference type="InterPro" id="IPR001138">
    <property type="entry name" value="Zn2Cys6_DnaBD"/>
</dbReference>
<keyword evidence="5" id="KW-0238">DNA-binding</keyword>
<dbReference type="PROSITE" id="PS50048">
    <property type="entry name" value="ZN2_CY6_FUNGAL_2"/>
    <property type="match status" value="1"/>
</dbReference>
<feature type="region of interest" description="Disordered" evidence="8">
    <location>
        <begin position="759"/>
        <end position="784"/>
    </location>
</feature>
<dbReference type="SMART" id="SM00906">
    <property type="entry name" value="Fungal_trans"/>
    <property type="match status" value="1"/>
</dbReference>
<dbReference type="CDD" id="cd00067">
    <property type="entry name" value="GAL4"/>
    <property type="match status" value="1"/>
</dbReference>
<feature type="compositionally biased region" description="Low complexity" evidence="8">
    <location>
        <begin position="371"/>
        <end position="385"/>
    </location>
</feature>
<evidence type="ECO:0000259" key="9">
    <source>
        <dbReference type="PROSITE" id="PS50048"/>
    </source>
</evidence>
<feature type="compositionally biased region" description="Low complexity" evidence="8">
    <location>
        <begin position="196"/>
        <end position="219"/>
    </location>
</feature>
<dbReference type="InterPro" id="IPR036864">
    <property type="entry name" value="Zn2-C6_fun-type_DNA-bd_sf"/>
</dbReference>
<dbReference type="InterPro" id="IPR051615">
    <property type="entry name" value="Transcr_Regulatory_Elem"/>
</dbReference>
<accession>A0ABR1JR64</accession>
<reference evidence="10 11" key="1">
    <citation type="submission" date="2024-01" db="EMBL/GenBank/DDBJ databases">
        <title>A draft genome for the cacao thread blight pathogen Marasmiellus scandens.</title>
        <authorList>
            <person name="Baruah I.K."/>
            <person name="Leung J."/>
            <person name="Bukari Y."/>
            <person name="Amoako-Attah I."/>
            <person name="Meinhardt L.W."/>
            <person name="Bailey B.A."/>
            <person name="Cohen S.P."/>
        </authorList>
    </citation>
    <scope>NUCLEOTIDE SEQUENCE [LARGE SCALE GENOMIC DNA]</scope>
    <source>
        <strain evidence="10 11">GH-19</strain>
    </source>
</reference>
<keyword evidence="4" id="KW-0805">Transcription regulation</keyword>
<evidence type="ECO:0000256" key="5">
    <source>
        <dbReference type="ARBA" id="ARBA00023125"/>
    </source>
</evidence>
<sequence>MNWHDSDPSDDNETPDVQSASRKRSSRACDQCRKTKSKCERSTGDEGTPCKSCALTGTACTFLGPSYKRGPPKGYIHAIEQRWHQVESLLGAILQCSDPRVQGVVSDLRQDDLAREILARVDMGPYGPAGRRFQPQGATKEDFFASVLRSNGTSNSARDQSRSRRQSRVSREKVSSAQDRGLSVVPTQEWQDNLSRRLASNSSTSPSPSSYFAPGSSSSQRRRIEAPNNEPPHPDWNNMYTFDQASDSEDHDSMKDPTEGMGELSLTENQEIRYHGKTSGLHLLSKSNRTDDRKEGGIWKLPMARVWPPSKARAAKVIQEDEIDVDMPPIHVQDRMVDLYFTYIHPVFPVIHKSRFLSEYASRKQQGGRTPSSASSSASPKPESSQKVTNLLLLTMFAITARFSDDAPTTSNGKMWEAGCEYMESARRILTQIFDRSRPSTVQSLLLLGYREFGIGSMEQGWIYIGMGIRMAVDLGLNRNAEGWKHHGHDLFSRDELQTRRQIWWICCLSDRYGSVYMGRPIVIRDEDFDTPFPDIDEEDEEIWQPMPSDVLNVTYPPVPGKVLTCFRATASLSVILGNIISKIYPVRANGSRRAVMTSLETQLDQWYLSLPDSMRCDLASKRSIPMPHVLFLHIRYWGAVLLLNRAFIPNWRGIDFSSRKSTTELKAFDLAQGAASHVSAIVNAWRERFTLKRVSPFLTSYMLNAGIMHILTLTLRPSNVQASHGLRQCMTALKEMEILWPSASRAWDLLHGVNMAFDAPQQNTPNPERPKRPADDAFGQEKTSDYLQREVFRATGDEQQRIVGAQQQPCASETGVQDLSTRMMAHMLGLDIPGIEPSTSYYPGYEWWPRPGQNAVQPMTHPQSQSISFPQETVPSTANIPYNNNLDWMQGNMAPMNVPNVPPNVPDYAYQYM</sequence>
<evidence type="ECO:0000256" key="3">
    <source>
        <dbReference type="ARBA" id="ARBA00022833"/>
    </source>
</evidence>
<evidence type="ECO:0000256" key="8">
    <source>
        <dbReference type="SAM" id="MobiDB-lite"/>
    </source>
</evidence>
<feature type="region of interest" description="Disordered" evidence="8">
    <location>
        <begin position="362"/>
        <end position="386"/>
    </location>
</feature>
<name>A0ABR1JR64_9AGAR</name>
<dbReference type="PANTHER" id="PTHR31313:SF78">
    <property type="entry name" value="TRANSCRIPTION FACTOR DOMAIN-CONTAINING PROTEIN"/>
    <property type="match status" value="1"/>
</dbReference>
<evidence type="ECO:0000256" key="4">
    <source>
        <dbReference type="ARBA" id="ARBA00023015"/>
    </source>
</evidence>
<feature type="domain" description="Zn(2)-C6 fungal-type" evidence="9">
    <location>
        <begin position="28"/>
        <end position="62"/>
    </location>
</feature>
<evidence type="ECO:0000313" key="11">
    <source>
        <dbReference type="Proteomes" id="UP001498398"/>
    </source>
</evidence>
<keyword evidence="7" id="KW-0539">Nucleus</keyword>
<protein>
    <recommendedName>
        <fullName evidence="9">Zn(2)-C6 fungal-type domain-containing protein</fullName>
    </recommendedName>
</protein>
<keyword evidence="3" id="KW-0862">Zinc</keyword>
<dbReference type="Pfam" id="PF00172">
    <property type="entry name" value="Zn_clus"/>
    <property type="match status" value="1"/>
</dbReference>
<evidence type="ECO:0000256" key="1">
    <source>
        <dbReference type="ARBA" id="ARBA00004123"/>
    </source>
</evidence>
<keyword evidence="2" id="KW-0479">Metal-binding</keyword>
<dbReference type="PROSITE" id="PS00463">
    <property type="entry name" value="ZN2_CY6_FUNGAL_1"/>
    <property type="match status" value="1"/>
</dbReference>
<dbReference type="SUPFAM" id="SSF57701">
    <property type="entry name" value="Zn2/Cys6 DNA-binding domain"/>
    <property type="match status" value="1"/>
</dbReference>
<dbReference type="InterPro" id="IPR007219">
    <property type="entry name" value="XnlR_reg_dom"/>
</dbReference>
<keyword evidence="11" id="KW-1185">Reference proteome</keyword>
<dbReference type="Proteomes" id="UP001498398">
    <property type="component" value="Unassembled WGS sequence"/>
</dbReference>
<dbReference type="CDD" id="cd12148">
    <property type="entry name" value="fungal_TF_MHR"/>
    <property type="match status" value="1"/>
</dbReference>
<dbReference type="EMBL" id="JBANRG010000006">
    <property type="protein sequence ID" value="KAK7465485.1"/>
    <property type="molecule type" value="Genomic_DNA"/>
</dbReference>
<dbReference type="SMART" id="SM00066">
    <property type="entry name" value="GAL4"/>
    <property type="match status" value="1"/>
</dbReference>
<comment type="caution">
    <text evidence="10">The sequence shown here is derived from an EMBL/GenBank/DDBJ whole genome shotgun (WGS) entry which is preliminary data.</text>
</comment>
<dbReference type="Gene3D" id="4.10.240.10">
    <property type="entry name" value="Zn(2)-C6 fungal-type DNA-binding domain"/>
    <property type="match status" value="1"/>
</dbReference>
<feature type="region of interest" description="Disordered" evidence="8">
    <location>
        <begin position="149"/>
        <end position="261"/>
    </location>
</feature>
<evidence type="ECO:0000256" key="7">
    <source>
        <dbReference type="ARBA" id="ARBA00023242"/>
    </source>
</evidence>
<dbReference type="Pfam" id="PF04082">
    <property type="entry name" value="Fungal_trans"/>
    <property type="match status" value="1"/>
</dbReference>
<comment type="subcellular location">
    <subcellularLocation>
        <location evidence="1">Nucleus</location>
    </subcellularLocation>
</comment>
<evidence type="ECO:0000313" key="10">
    <source>
        <dbReference type="EMBL" id="KAK7465485.1"/>
    </source>
</evidence>
<evidence type="ECO:0000256" key="2">
    <source>
        <dbReference type="ARBA" id="ARBA00022723"/>
    </source>
</evidence>